<evidence type="ECO:0000256" key="2">
    <source>
        <dbReference type="ARBA" id="ARBA00022679"/>
    </source>
</evidence>
<gene>
    <name evidence="3" type="ORF">SCMU_07650</name>
</gene>
<dbReference type="PANTHER" id="PTHR30160">
    <property type="entry name" value="TETRAACYLDISACCHARIDE 4'-KINASE-RELATED"/>
    <property type="match status" value="1"/>
</dbReference>
<evidence type="ECO:0000313" key="4">
    <source>
        <dbReference type="Proteomes" id="UP001319861"/>
    </source>
</evidence>
<protein>
    <submittedName>
        <fullName evidence="3">Uncharacterized protein</fullName>
    </submittedName>
</protein>
<dbReference type="InterPro" id="IPR051199">
    <property type="entry name" value="LPS_LOS_Heptosyltrfase"/>
</dbReference>
<evidence type="ECO:0000313" key="3">
    <source>
        <dbReference type="EMBL" id="BCT74923.1"/>
    </source>
</evidence>
<sequence length="255" mass="27038">MDIAVDLHGHGPKSRTRLEELSPTYRIGHAAPGWAGPEWDDEFPGRERWARLMSWHGIEASPDDLGLCPPEAPAPVEAATVLHVGAAPGGRQWPVERFADVAAVLALKGHRVVVAGDAKDAFRAAAVVRGAGLPRSSCVAGTWDLVDLVAAVAAARVVITADSSASQLANAYRTPSVVLFDQSTRQEWNSPPDGPHIALAEGQTRPGVPFPETLEPGSLAVLPGTVLDAVDRLEILGLGRAHDAADHHREYLAVR</sequence>
<keyword evidence="4" id="KW-1185">Reference proteome</keyword>
<dbReference type="EMBL" id="AP024525">
    <property type="protein sequence ID" value="BCT74923.1"/>
    <property type="molecule type" value="Genomic_DNA"/>
</dbReference>
<proteinExistence type="predicted"/>
<name>A0ABM7PRT5_SINCY</name>
<dbReference type="Pfam" id="PF01075">
    <property type="entry name" value="Glyco_transf_9"/>
    <property type="match status" value="1"/>
</dbReference>
<keyword evidence="2" id="KW-0808">Transferase</keyword>
<accession>A0ABM7PRT5</accession>
<evidence type="ECO:0000256" key="1">
    <source>
        <dbReference type="ARBA" id="ARBA00022676"/>
    </source>
</evidence>
<keyword evidence="1" id="KW-0328">Glycosyltransferase</keyword>
<organism evidence="3 4">
    <name type="scientific">Sinomonas cyclohexanicum</name>
    <name type="common">Corynebacterium cyclohexanicum</name>
    <dbReference type="NCBI Taxonomy" id="322009"/>
    <lineage>
        <taxon>Bacteria</taxon>
        <taxon>Bacillati</taxon>
        <taxon>Actinomycetota</taxon>
        <taxon>Actinomycetes</taxon>
        <taxon>Micrococcales</taxon>
        <taxon>Micrococcaceae</taxon>
        <taxon>Sinomonas</taxon>
    </lineage>
</organism>
<reference evidence="3 4" key="1">
    <citation type="journal article" date="2021" name="J. Biosci. Bioeng.">
        <title>Identification and characterization of a chc gene cluster responsible for the aromatization pathway of cyclohexanecarboxylate degradation in Sinomonas cyclohexanicum ATCC 51369.</title>
        <authorList>
            <person name="Yamamoto T."/>
            <person name="Hasegawa Y."/>
            <person name="Lau P.C.K."/>
            <person name="Iwaki H."/>
        </authorList>
    </citation>
    <scope>NUCLEOTIDE SEQUENCE [LARGE SCALE GENOMIC DNA]</scope>
    <source>
        <strain evidence="3 4">ATCC 51369</strain>
    </source>
</reference>
<dbReference type="PANTHER" id="PTHR30160:SF1">
    <property type="entry name" value="LIPOPOLYSACCHARIDE 1,2-N-ACETYLGLUCOSAMINETRANSFERASE-RELATED"/>
    <property type="match status" value="1"/>
</dbReference>
<dbReference type="InterPro" id="IPR002201">
    <property type="entry name" value="Glyco_trans_9"/>
</dbReference>
<dbReference type="Gene3D" id="3.40.50.2000">
    <property type="entry name" value="Glycogen Phosphorylase B"/>
    <property type="match status" value="1"/>
</dbReference>
<dbReference type="Proteomes" id="UP001319861">
    <property type="component" value="Chromosome"/>
</dbReference>
<dbReference type="SUPFAM" id="SSF53756">
    <property type="entry name" value="UDP-Glycosyltransferase/glycogen phosphorylase"/>
    <property type="match status" value="1"/>
</dbReference>